<evidence type="ECO:0000256" key="1">
    <source>
        <dbReference type="SAM" id="Phobius"/>
    </source>
</evidence>
<feature type="transmembrane region" description="Helical" evidence="1">
    <location>
        <begin position="12"/>
        <end position="28"/>
    </location>
</feature>
<name>A0A841H1Y7_9BACT</name>
<proteinExistence type="predicted"/>
<dbReference type="Proteomes" id="UP000582837">
    <property type="component" value="Unassembled WGS sequence"/>
</dbReference>
<reference evidence="2 3" key="1">
    <citation type="submission" date="2020-08" db="EMBL/GenBank/DDBJ databases">
        <title>Genomic Encyclopedia of Type Strains, Phase IV (KMG-IV): sequencing the most valuable type-strain genomes for metagenomic binning, comparative biology and taxonomic classification.</title>
        <authorList>
            <person name="Goeker M."/>
        </authorList>
    </citation>
    <scope>NUCLEOTIDE SEQUENCE [LARGE SCALE GENOMIC DNA]</scope>
    <source>
        <strain evidence="2 3">DSM 29007</strain>
    </source>
</reference>
<keyword evidence="1" id="KW-0472">Membrane</keyword>
<organism evidence="2 3">
    <name type="scientific">Longimicrobium terrae</name>
    <dbReference type="NCBI Taxonomy" id="1639882"/>
    <lineage>
        <taxon>Bacteria</taxon>
        <taxon>Pseudomonadati</taxon>
        <taxon>Gemmatimonadota</taxon>
        <taxon>Longimicrobiia</taxon>
        <taxon>Longimicrobiales</taxon>
        <taxon>Longimicrobiaceae</taxon>
        <taxon>Longimicrobium</taxon>
    </lineage>
</organism>
<dbReference type="EMBL" id="JACHIA010000012">
    <property type="protein sequence ID" value="MBB6072037.1"/>
    <property type="molecule type" value="Genomic_DNA"/>
</dbReference>
<protein>
    <submittedName>
        <fullName evidence="2">Uncharacterized protein</fullName>
    </submittedName>
</protein>
<evidence type="ECO:0000313" key="3">
    <source>
        <dbReference type="Proteomes" id="UP000582837"/>
    </source>
</evidence>
<sequence>MDRQGFRPPAWVVQAAGIIAVMLALFYIEMNWNRRLHLCTVMYRRSSTAADTAAFDDAFGGLDNSCLKMRQDGTLARHEARHGLW</sequence>
<dbReference type="AlphaFoldDB" id="A0A841H1Y7"/>
<comment type="caution">
    <text evidence="2">The sequence shown here is derived from an EMBL/GenBank/DDBJ whole genome shotgun (WGS) entry which is preliminary data.</text>
</comment>
<dbReference type="RefSeq" id="WP_183685736.1">
    <property type="nucleotide sequence ID" value="NZ_JABDTL010000001.1"/>
</dbReference>
<keyword evidence="3" id="KW-1185">Reference proteome</keyword>
<gene>
    <name evidence="2" type="ORF">HNQ61_003698</name>
</gene>
<keyword evidence="1" id="KW-1133">Transmembrane helix</keyword>
<keyword evidence="1" id="KW-0812">Transmembrane</keyword>
<accession>A0A841H1Y7</accession>
<evidence type="ECO:0000313" key="2">
    <source>
        <dbReference type="EMBL" id="MBB6072037.1"/>
    </source>
</evidence>